<keyword evidence="2" id="KW-1185">Reference proteome</keyword>
<accession>A0ABU5XVA3</accession>
<comment type="caution">
    <text evidence="1">The sequence shown here is derived from an EMBL/GenBank/DDBJ whole genome shotgun (WGS) entry which is preliminary data.</text>
</comment>
<reference evidence="1 2" key="1">
    <citation type="submission" date="2023-12" db="EMBL/GenBank/DDBJ databases">
        <title>Description of new species of Mycobacterium terrae complex isolated from sewage at the Sao Paulo Zoological Park Foundation in Brazil.</title>
        <authorList>
            <person name="Romagnoli C.L."/>
            <person name="Conceicao E.C."/>
            <person name="Machado E."/>
            <person name="Barreto L.B.P.F."/>
            <person name="Sharma A."/>
            <person name="Silva N.M."/>
            <person name="Marques L.E."/>
            <person name="Juliana M.A."/>
            <person name="Lourenco M.C.S."/>
            <person name="Digiampietri L.A."/>
            <person name="Suffys P.N."/>
            <person name="Viana-Niero C."/>
        </authorList>
    </citation>
    <scope>NUCLEOTIDE SEQUENCE [LARGE SCALE GENOMIC DNA]</scope>
    <source>
        <strain evidence="1 2">MYC340</strain>
    </source>
</reference>
<dbReference type="RefSeq" id="WP_329780056.1">
    <property type="nucleotide sequence ID" value="NZ_JAYJJU010000007.1"/>
</dbReference>
<protein>
    <submittedName>
        <fullName evidence="1">Uncharacterized protein</fullName>
    </submittedName>
</protein>
<evidence type="ECO:0000313" key="1">
    <source>
        <dbReference type="EMBL" id="MEB3031905.1"/>
    </source>
</evidence>
<organism evidence="1 2">
    <name type="scientific">[Mycobacterium] nativiensis</name>
    <dbReference type="NCBI Taxonomy" id="2855503"/>
    <lineage>
        <taxon>Bacteria</taxon>
        <taxon>Bacillati</taxon>
        <taxon>Actinomycetota</taxon>
        <taxon>Actinomycetes</taxon>
        <taxon>Mycobacteriales</taxon>
        <taxon>Mycobacteriaceae</taxon>
        <taxon>Mycolicibacter</taxon>
    </lineage>
</organism>
<evidence type="ECO:0000313" key="2">
    <source>
        <dbReference type="Proteomes" id="UP001298593"/>
    </source>
</evidence>
<gene>
    <name evidence="1" type="ORF">KV113_10080</name>
</gene>
<sequence>MDLVDDDAEHRDVPIVASAVSAKRTVGAEVNAEGFVVAVRFLKDAVRQWDSYTLGRRAVQVADVAHDRYLANLGDSNGAARPTKESVATAERNLNF</sequence>
<dbReference type="Proteomes" id="UP001298593">
    <property type="component" value="Unassembled WGS sequence"/>
</dbReference>
<dbReference type="EMBL" id="JAYJJU010000007">
    <property type="protein sequence ID" value="MEB3031905.1"/>
    <property type="molecule type" value="Genomic_DNA"/>
</dbReference>
<name>A0ABU5XVA3_9MYCO</name>
<proteinExistence type="predicted"/>